<reference evidence="8 9" key="1">
    <citation type="submission" date="2024-09" db="EMBL/GenBank/DDBJ databases">
        <authorList>
            <person name="Sun Q."/>
            <person name="Mori K."/>
        </authorList>
    </citation>
    <scope>NUCLEOTIDE SEQUENCE [LARGE SCALE GENOMIC DNA]</scope>
    <source>
        <strain evidence="8 9">JCM 4362</strain>
    </source>
</reference>
<dbReference type="Pfam" id="PF07681">
    <property type="entry name" value="DoxX"/>
    <property type="match status" value="1"/>
</dbReference>
<dbReference type="EMBL" id="JBHMCR010000005">
    <property type="protein sequence ID" value="MFB9520213.1"/>
    <property type="molecule type" value="Genomic_DNA"/>
</dbReference>
<feature type="region of interest" description="Disordered" evidence="7">
    <location>
        <begin position="134"/>
        <end position="203"/>
    </location>
</feature>
<comment type="caution">
    <text evidence="8">The sequence shown here is derived from an EMBL/GenBank/DDBJ whole genome shotgun (WGS) entry which is preliminary data.</text>
</comment>
<dbReference type="InterPro" id="IPR051907">
    <property type="entry name" value="DoxX-like_oxidoreductase"/>
</dbReference>
<comment type="similarity">
    <text evidence="2">Belongs to the DoxX family.</text>
</comment>
<keyword evidence="5" id="KW-1133">Transmembrane helix</keyword>
<keyword evidence="4" id="KW-0812">Transmembrane</keyword>
<keyword evidence="6" id="KW-0472">Membrane</keyword>
<keyword evidence="3" id="KW-1003">Cell membrane</keyword>
<proteinExistence type="inferred from homology"/>
<sequence length="203" mass="21425">MALIRRIARPMLASTFISGGIGTLRNPEKAAAAAEPVALPLARKVPKLPTDPEQLVRINAAVQVGAGALLALGRFPRLASLALAGTLVPTTLAGHRFWEEKDPEAKAEQRNHFLKNLSLAGALLITAADTHGKPSMAWRARRSATAGRRAAERAGRRAELTVRRADAARARSLRSAQGRSRAAAGSAQKRAKAAAGSVRKKVA</sequence>
<feature type="compositionally biased region" description="Basic and acidic residues" evidence="7">
    <location>
        <begin position="149"/>
        <end position="169"/>
    </location>
</feature>
<organism evidence="8 9">
    <name type="scientific">Streptomyces cremeus</name>
    <dbReference type="NCBI Taxonomy" id="66881"/>
    <lineage>
        <taxon>Bacteria</taxon>
        <taxon>Bacillati</taxon>
        <taxon>Actinomycetota</taxon>
        <taxon>Actinomycetes</taxon>
        <taxon>Kitasatosporales</taxon>
        <taxon>Streptomycetaceae</taxon>
        <taxon>Streptomyces</taxon>
    </lineage>
</organism>
<dbReference type="PANTHER" id="PTHR33452">
    <property type="entry name" value="OXIDOREDUCTASE CATD-RELATED"/>
    <property type="match status" value="1"/>
</dbReference>
<dbReference type="Proteomes" id="UP001589718">
    <property type="component" value="Unassembled WGS sequence"/>
</dbReference>
<dbReference type="RefSeq" id="WP_345227481.1">
    <property type="nucleotide sequence ID" value="NZ_BAAAXE010000014.1"/>
</dbReference>
<dbReference type="InterPro" id="IPR032808">
    <property type="entry name" value="DoxX"/>
</dbReference>
<name>A0ABV5PAZ7_STRCM</name>
<accession>A0ABV5PAZ7</accession>
<gene>
    <name evidence="8" type="ORF">ACFFTU_09670</name>
</gene>
<evidence type="ECO:0000256" key="6">
    <source>
        <dbReference type="ARBA" id="ARBA00023136"/>
    </source>
</evidence>
<evidence type="ECO:0000313" key="8">
    <source>
        <dbReference type="EMBL" id="MFB9520213.1"/>
    </source>
</evidence>
<comment type="subcellular location">
    <subcellularLocation>
        <location evidence="1">Cell membrane</location>
        <topology evidence="1">Multi-pass membrane protein</topology>
    </subcellularLocation>
</comment>
<keyword evidence="9" id="KW-1185">Reference proteome</keyword>
<feature type="compositionally biased region" description="Low complexity" evidence="7">
    <location>
        <begin position="173"/>
        <end position="197"/>
    </location>
</feature>
<evidence type="ECO:0000313" key="9">
    <source>
        <dbReference type="Proteomes" id="UP001589718"/>
    </source>
</evidence>
<evidence type="ECO:0000256" key="3">
    <source>
        <dbReference type="ARBA" id="ARBA00022475"/>
    </source>
</evidence>
<protein>
    <submittedName>
        <fullName evidence="8">DoxX family protein</fullName>
    </submittedName>
</protein>
<evidence type="ECO:0000256" key="1">
    <source>
        <dbReference type="ARBA" id="ARBA00004651"/>
    </source>
</evidence>
<dbReference type="PANTHER" id="PTHR33452:SF1">
    <property type="entry name" value="INNER MEMBRANE PROTEIN YPHA-RELATED"/>
    <property type="match status" value="1"/>
</dbReference>
<evidence type="ECO:0000256" key="2">
    <source>
        <dbReference type="ARBA" id="ARBA00006679"/>
    </source>
</evidence>
<evidence type="ECO:0000256" key="4">
    <source>
        <dbReference type="ARBA" id="ARBA00022692"/>
    </source>
</evidence>
<evidence type="ECO:0000256" key="5">
    <source>
        <dbReference type="ARBA" id="ARBA00022989"/>
    </source>
</evidence>
<evidence type="ECO:0000256" key="7">
    <source>
        <dbReference type="SAM" id="MobiDB-lite"/>
    </source>
</evidence>